<dbReference type="InterPro" id="IPR029069">
    <property type="entry name" value="HotDog_dom_sf"/>
</dbReference>
<protein>
    <recommendedName>
        <fullName evidence="13">3-hydroxyacyl-[acyl-carrier-protein] dehydratase FabA</fullName>
        <ecNumber evidence="13">4.2.1.59</ecNumber>
    </recommendedName>
</protein>
<dbReference type="InterPro" id="IPR013114">
    <property type="entry name" value="FabA_FabZ"/>
</dbReference>
<evidence type="ECO:0000256" key="4">
    <source>
        <dbReference type="ARBA" id="ARBA00006714"/>
    </source>
</evidence>
<evidence type="ECO:0000256" key="8">
    <source>
        <dbReference type="ARBA" id="ARBA00022832"/>
    </source>
</evidence>
<evidence type="ECO:0000256" key="3">
    <source>
        <dbReference type="ARBA" id="ARBA00005194"/>
    </source>
</evidence>
<dbReference type="UniPathway" id="UPA00094"/>
<keyword evidence="10" id="KW-0275">Fatty acid biosynthesis</keyword>
<dbReference type="PANTHER" id="PTHR30272">
    <property type="entry name" value="3-HYDROXYACYL-[ACYL-CARRIER-PROTEIN] DEHYDRATASE"/>
    <property type="match status" value="1"/>
</dbReference>
<evidence type="ECO:0000256" key="2">
    <source>
        <dbReference type="ARBA" id="ARBA00004496"/>
    </source>
</evidence>
<comment type="catalytic activity">
    <reaction evidence="1">
        <text>a (3R)-hydroxyacyl-[ACP] = a (2E)-enoyl-[ACP] + H2O</text>
        <dbReference type="Rhea" id="RHEA:13097"/>
        <dbReference type="Rhea" id="RHEA-COMP:9925"/>
        <dbReference type="Rhea" id="RHEA-COMP:9945"/>
        <dbReference type="ChEBI" id="CHEBI:15377"/>
        <dbReference type="ChEBI" id="CHEBI:78784"/>
        <dbReference type="ChEBI" id="CHEBI:78827"/>
        <dbReference type="EC" id="4.2.1.59"/>
    </reaction>
</comment>
<comment type="subcellular location">
    <subcellularLocation>
        <location evidence="2">Cytoplasm</location>
    </subcellularLocation>
</comment>
<dbReference type="NCBIfam" id="NF003509">
    <property type="entry name" value="PRK05174.1"/>
    <property type="match status" value="1"/>
</dbReference>
<dbReference type="Pfam" id="PF07977">
    <property type="entry name" value="FabA"/>
    <property type="match status" value="1"/>
</dbReference>
<reference evidence="14 15" key="1">
    <citation type="submission" date="2019-02" db="EMBL/GenBank/DDBJ databases">
        <title>Prokaryotic population dynamics and viral predation in marine succession experiment using metagenomics: the confinement effect.</title>
        <authorList>
            <person name="Haro-Moreno J.M."/>
            <person name="Rodriguez-Valera F."/>
            <person name="Lopez-Perez M."/>
        </authorList>
    </citation>
    <scope>NUCLEOTIDE SEQUENCE [LARGE SCALE GENOMIC DNA]</scope>
    <source>
        <strain evidence="14">MED-G169</strain>
    </source>
</reference>
<evidence type="ECO:0000256" key="1">
    <source>
        <dbReference type="ARBA" id="ARBA00001055"/>
    </source>
</evidence>
<keyword evidence="12 14" id="KW-0456">Lyase</keyword>
<dbReference type="GO" id="GO:0016853">
    <property type="term" value="F:isomerase activity"/>
    <property type="evidence" value="ECO:0007669"/>
    <property type="project" value="UniProtKB-KW"/>
</dbReference>
<evidence type="ECO:0000256" key="9">
    <source>
        <dbReference type="ARBA" id="ARBA00023098"/>
    </source>
</evidence>
<evidence type="ECO:0000256" key="5">
    <source>
        <dbReference type="ARBA" id="ARBA00011738"/>
    </source>
</evidence>
<dbReference type="SUPFAM" id="SSF54637">
    <property type="entry name" value="Thioesterase/thiol ester dehydrase-isomerase"/>
    <property type="match status" value="1"/>
</dbReference>
<dbReference type="PANTHER" id="PTHR30272:SF8">
    <property type="entry name" value="3-HYDROXYDECANOYL-[ACYL-CARRIER-PROTEIN] DEHYDRATASE"/>
    <property type="match status" value="1"/>
</dbReference>
<evidence type="ECO:0000313" key="15">
    <source>
        <dbReference type="Proteomes" id="UP000318148"/>
    </source>
</evidence>
<comment type="pathway">
    <text evidence="3">Lipid metabolism; fatty acid biosynthesis.</text>
</comment>
<dbReference type="EC" id="4.2.1.59" evidence="13"/>
<organism evidence="14 15">
    <name type="scientific">SAR92 clade bacterium</name>
    <dbReference type="NCBI Taxonomy" id="2315479"/>
    <lineage>
        <taxon>Bacteria</taxon>
        <taxon>Pseudomonadati</taxon>
        <taxon>Pseudomonadota</taxon>
        <taxon>Gammaproteobacteria</taxon>
        <taxon>Cellvibrionales</taxon>
        <taxon>Porticoccaceae</taxon>
        <taxon>SAR92 clade</taxon>
    </lineage>
</organism>
<dbReference type="EMBL" id="SHBO01000027">
    <property type="protein sequence ID" value="RZO06318.1"/>
    <property type="molecule type" value="Genomic_DNA"/>
</dbReference>
<evidence type="ECO:0000256" key="6">
    <source>
        <dbReference type="ARBA" id="ARBA00022490"/>
    </source>
</evidence>
<dbReference type="GO" id="GO:0019171">
    <property type="term" value="F:(3R)-hydroxyacyl-[acyl-carrier-protein] dehydratase activity"/>
    <property type="evidence" value="ECO:0007669"/>
    <property type="project" value="UniProtKB-UniRule"/>
</dbReference>
<evidence type="ECO:0000256" key="11">
    <source>
        <dbReference type="ARBA" id="ARBA00023235"/>
    </source>
</evidence>
<keyword evidence="8" id="KW-0276">Fatty acid metabolism</keyword>
<comment type="caution">
    <text evidence="14">The sequence shown here is derived from an EMBL/GenBank/DDBJ whole genome shotgun (WGS) entry which is preliminary data.</text>
</comment>
<dbReference type="InterPro" id="IPR010083">
    <property type="entry name" value="FabA"/>
</dbReference>
<keyword evidence="9" id="KW-0443">Lipid metabolism</keyword>
<dbReference type="Proteomes" id="UP000318148">
    <property type="component" value="Unassembled WGS sequence"/>
</dbReference>
<evidence type="ECO:0000313" key="14">
    <source>
        <dbReference type="EMBL" id="RZO06318.1"/>
    </source>
</evidence>
<evidence type="ECO:0000256" key="12">
    <source>
        <dbReference type="ARBA" id="ARBA00023239"/>
    </source>
</evidence>
<dbReference type="GO" id="GO:0006633">
    <property type="term" value="P:fatty acid biosynthetic process"/>
    <property type="evidence" value="ECO:0007669"/>
    <property type="project" value="UniProtKB-UniRule"/>
</dbReference>
<keyword evidence="11 14" id="KW-0413">Isomerase</keyword>
<dbReference type="GO" id="GO:0005737">
    <property type="term" value="C:cytoplasm"/>
    <property type="evidence" value="ECO:0007669"/>
    <property type="project" value="UniProtKB-SubCell"/>
</dbReference>
<evidence type="ECO:0000256" key="7">
    <source>
        <dbReference type="ARBA" id="ARBA00022516"/>
    </source>
</evidence>
<comment type="similarity">
    <text evidence="4">Belongs to the thioester dehydratase family. FabA subfamily.</text>
</comment>
<dbReference type="Gene3D" id="3.10.129.10">
    <property type="entry name" value="Hotdog Thioesterase"/>
    <property type="match status" value="1"/>
</dbReference>
<dbReference type="NCBIfam" id="TIGR01749">
    <property type="entry name" value="fabA"/>
    <property type="match status" value="1"/>
</dbReference>
<keyword evidence="7" id="KW-0444">Lipid biosynthesis</keyword>
<keyword evidence="6" id="KW-0963">Cytoplasm</keyword>
<proteinExistence type="inferred from homology"/>
<comment type="subunit">
    <text evidence="5">Homodimer.</text>
</comment>
<evidence type="ECO:0000256" key="13">
    <source>
        <dbReference type="NCBIfam" id="TIGR01749"/>
    </source>
</evidence>
<gene>
    <name evidence="14" type="primary">fabA</name>
    <name evidence="14" type="ORF">EVB02_02650</name>
</gene>
<accession>A0A520LLK0</accession>
<name>A0A520LLK0_9GAMM</name>
<dbReference type="CDD" id="cd01287">
    <property type="entry name" value="FabA"/>
    <property type="match status" value="1"/>
</dbReference>
<evidence type="ECO:0000256" key="10">
    <source>
        <dbReference type="ARBA" id="ARBA00023160"/>
    </source>
</evidence>
<dbReference type="AlphaFoldDB" id="A0A520LLK0"/>
<sequence length="172" mass="19242">MPSQKTSYSKQELLDVSKGDVFGKNSAKLPAPPMLMIDRITQINNTEGSNKLGYIEAEMDITPDLWFFDCHFHGDPVMPGCLGLDALWQLVGFFLVWNGNKGRGRALGASEVKFFGQILPSAKKVTYKLDLKRLIQRKLVMGIADGSVYVDGKEIYFAKNLKVGLFEDTENF</sequence>